<comment type="caution">
    <text evidence="2">The sequence shown here is derived from an EMBL/GenBank/DDBJ whole genome shotgun (WGS) entry which is preliminary data.</text>
</comment>
<dbReference type="PANTHER" id="PTHR43433:SF5">
    <property type="entry name" value="AB HYDROLASE-1 DOMAIN-CONTAINING PROTEIN"/>
    <property type="match status" value="1"/>
</dbReference>
<accession>A0A8H4VPI8</accession>
<evidence type="ECO:0000313" key="3">
    <source>
        <dbReference type="Proteomes" id="UP000521872"/>
    </source>
</evidence>
<dbReference type="EMBL" id="JAACJL010000044">
    <property type="protein sequence ID" value="KAF4615374.1"/>
    <property type="molecule type" value="Genomic_DNA"/>
</dbReference>
<proteinExistence type="predicted"/>
<dbReference type="Pfam" id="PF00561">
    <property type="entry name" value="Abhydrolase_1"/>
    <property type="match status" value="1"/>
</dbReference>
<reference evidence="2 3" key="1">
    <citation type="submission" date="2019-12" db="EMBL/GenBank/DDBJ databases">
        <authorList>
            <person name="Floudas D."/>
            <person name="Bentzer J."/>
            <person name="Ahren D."/>
            <person name="Johansson T."/>
            <person name="Persson P."/>
            <person name="Tunlid A."/>
        </authorList>
    </citation>
    <scope>NUCLEOTIDE SEQUENCE [LARGE SCALE GENOMIC DNA]</scope>
    <source>
        <strain evidence="2 3">CBS 102.39</strain>
    </source>
</reference>
<dbReference type="PANTHER" id="PTHR43433">
    <property type="entry name" value="HYDROLASE, ALPHA/BETA FOLD FAMILY PROTEIN"/>
    <property type="match status" value="1"/>
</dbReference>
<name>A0A8H4VPI8_9AGAR</name>
<keyword evidence="3" id="KW-1185">Reference proteome</keyword>
<feature type="domain" description="AB hydrolase-1" evidence="1">
    <location>
        <begin position="33"/>
        <end position="118"/>
    </location>
</feature>
<gene>
    <name evidence="2" type="ORF">D9613_002735</name>
</gene>
<dbReference type="AlphaFoldDB" id="A0A8H4VPI8"/>
<protein>
    <recommendedName>
        <fullName evidence="1">AB hydrolase-1 domain-containing protein</fullName>
    </recommendedName>
</protein>
<dbReference type="Gene3D" id="3.40.50.1820">
    <property type="entry name" value="alpha/beta hydrolase"/>
    <property type="match status" value="1"/>
</dbReference>
<dbReference type="InterPro" id="IPR050471">
    <property type="entry name" value="AB_hydrolase"/>
</dbReference>
<dbReference type="Proteomes" id="UP000521872">
    <property type="component" value="Unassembled WGS sequence"/>
</dbReference>
<sequence>MANTKHCSILTLSDGAKLAYEILGSHHINRTVPIVLICGMTSVRVDFERLTQSLTNTRPVLIYDHRGMGDSSLTHDADEDITIELMARDLAALLTHLQWKEVALCGFSMGGVIAQQMLVLPFDAKAPVSIPFSVTHLLLAGTRSVVQEGAGLKIPPLAPNATRTPEEKKIIAWRVASALVDPKWQEENSERFKYIVQRAINPEFNRPPQIIAKQRAALQQFYFANKLDQLSRAMQVLIVHGQLDQVIPFSCAEQTLRCIPHARLLEQGSSRGQVPTLNFGHFWFEYFDIAIWHNVIDTFVKIYPLGDLYSVEAVDSCRLDYASLSYRKARKTADHPKRFLPAGMSFVQSLKA</sequence>
<evidence type="ECO:0000313" key="2">
    <source>
        <dbReference type="EMBL" id="KAF4615374.1"/>
    </source>
</evidence>
<dbReference type="InterPro" id="IPR029058">
    <property type="entry name" value="AB_hydrolase_fold"/>
</dbReference>
<organism evidence="2 3">
    <name type="scientific">Agrocybe pediades</name>
    <dbReference type="NCBI Taxonomy" id="84607"/>
    <lineage>
        <taxon>Eukaryota</taxon>
        <taxon>Fungi</taxon>
        <taxon>Dikarya</taxon>
        <taxon>Basidiomycota</taxon>
        <taxon>Agaricomycotina</taxon>
        <taxon>Agaricomycetes</taxon>
        <taxon>Agaricomycetidae</taxon>
        <taxon>Agaricales</taxon>
        <taxon>Agaricineae</taxon>
        <taxon>Strophariaceae</taxon>
        <taxon>Agrocybe</taxon>
    </lineage>
</organism>
<dbReference type="InterPro" id="IPR000073">
    <property type="entry name" value="AB_hydrolase_1"/>
</dbReference>
<evidence type="ECO:0000259" key="1">
    <source>
        <dbReference type="Pfam" id="PF00561"/>
    </source>
</evidence>
<dbReference type="SUPFAM" id="SSF53474">
    <property type="entry name" value="alpha/beta-Hydrolases"/>
    <property type="match status" value="1"/>
</dbReference>